<evidence type="ECO:0000256" key="1">
    <source>
        <dbReference type="SAM" id="MobiDB-lite"/>
    </source>
</evidence>
<dbReference type="InterPro" id="IPR058330">
    <property type="entry name" value="DUF8017"/>
</dbReference>
<accession>A0A421B6S8</accession>
<comment type="caution">
    <text evidence="3">The sequence shown here is derived from an EMBL/GenBank/DDBJ whole genome shotgun (WGS) entry which is preliminary data.</text>
</comment>
<evidence type="ECO:0000259" key="2">
    <source>
        <dbReference type="Pfam" id="PF26056"/>
    </source>
</evidence>
<feature type="region of interest" description="Disordered" evidence="1">
    <location>
        <begin position="25"/>
        <end position="71"/>
    </location>
</feature>
<evidence type="ECO:0000313" key="3">
    <source>
        <dbReference type="EMBL" id="RLK59995.1"/>
    </source>
</evidence>
<name>A0A421B6S8_9PSEU</name>
<gene>
    <name evidence="3" type="ORF">CLV68_0489</name>
</gene>
<feature type="compositionally biased region" description="Low complexity" evidence="1">
    <location>
        <begin position="35"/>
        <end position="62"/>
    </location>
</feature>
<reference evidence="3 4" key="1">
    <citation type="submission" date="2018-10" db="EMBL/GenBank/DDBJ databases">
        <title>Genomic Encyclopedia of Archaeal and Bacterial Type Strains, Phase II (KMG-II): from individual species to whole genera.</title>
        <authorList>
            <person name="Goeker M."/>
        </authorList>
    </citation>
    <scope>NUCLEOTIDE SEQUENCE [LARGE SCALE GENOMIC DNA]</scope>
    <source>
        <strain evidence="3 4">DSM 45657</strain>
    </source>
</reference>
<dbReference type="Pfam" id="PF26056">
    <property type="entry name" value="DUF8017"/>
    <property type="match status" value="1"/>
</dbReference>
<dbReference type="Proteomes" id="UP000282454">
    <property type="component" value="Unassembled WGS sequence"/>
</dbReference>
<feature type="domain" description="DUF8017" evidence="2">
    <location>
        <begin position="70"/>
        <end position="244"/>
    </location>
</feature>
<sequence length="249" mass="25143">MALSVVAIVAAVATVVVLALVNRSSGDTPDEAAVTSTTGARPSTPTSRPPTTTSRPRRTSTTAPPPLPGRVIDNPAAHLSYRVPTNWQVDATAKPTVAGVDFSGTAAYGPYTCGGTGYSRAFATSATAQNPADKDVTAEKTATTFTSAFGRVYFPGATVASPNIRPLQVDGKKAVVATAAVTSTPADPKCASTKGEVAVLAIDLDNATDTRPRGIALLVVAADLAGGPDKPAPLTEATVEAILSGASLR</sequence>
<dbReference type="EMBL" id="RCDD01000001">
    <property type="protein sequence ID" value="RLK59995.1"/>
    <property type="molecule type" value="Genomic_DNA"/>
</dbReference>
<organism evidence="3 4">
    <name type="scientific">Actinokineospora cianjurensis</name>
    <dbReference type="NCBI Taxonomy" id="585224"/>
    <lineage>
        <taxon>Bacteria</taxon>
        <taxon>Bacillati</taxon>
        <taxon>Actinomycetota</taxon>
        <taxon>Actinomycetes</taxon>
        <taxon>Pseudonocardiales</taxon>
        <taxon>Pseudonocardiaceae</taxon>
        <taxon>Actinokineospora</taxon>
    </lineage>
</organism>
<dbReference type="AlphaFoldDB" id="A0A421B6S8"/>
<protein>
    <recommendedName>
        <fullName evidence="2">DUF8017 domain-containing protein</fullName>
    </recommendedName>
</protein>
<keyword evidence="4" id="KW-1185">Reference proteome</keyword>
<proteinExistence type="predicted"/>
<evidence type="ECO:0000313" key="4">
    <source>
        <dbReference type="Proteomes" id="UP000282454"/>
    </source>
</evidence>